<feature type="region of interest" description="Disordered" evidence="8">
    <location>
        <begin position="1133"/>
        <end position="1167"/>
    </location>
</feature>
<keyword evidence="2" id="KW-0479">Metal-binding</keyword>
<dbReference type="SUPFAM" id="SSF57667">
    <property type="entry name" value="beta-beta-alpha zinc fingers"/>
    <property type="match status" value="1"/>
</dbReference>
<feature type="compositionally biased region" description="Polar residues" evidence="8">
    <location>
        <begin position="1240"/>
        <end position="1252"/>
    </location>
</feature>
<evidence type="ECO:0000256" key="5">
    <source>
        <dbReference type="ARBA" id="ARBA00022833"/>
    </source>
</evidence>
<feature type="region of interest" description="Disordered" evidence="8">
    <location>
        <begin position="498"/>
        <end position="616"/>
    </location>
</feature>
<feature type="region of interest" description="Disordered" evidence="8">
    <location>
        <begin position="1449"/>
        <end position="1517"/>
    </location>
</feature>
<feature type="region of interest" description="Disordered" evidence="8">
    <location>
        <begin position="1239"/>
        <end position="1258"/>
    </location>
</feature>
<name>A0A2H1VHI9_SPOFR</name>
<accession>A0A2H1VHI9</accession>
<dbReference type="EMBL" id="ODYU01002578">
    <property type="protein sequence ID" value="SOQ40266.1"/>
    <property type="molecule type" value="Genomic_DNA"/>
</dbReference>
<evidence type="ECO:0000256" key="4">
    <source>
        <dbReference type="ARBA" id="ARBA00022771"/>
    </source>
</evidence>
<feature type="domain" description="C2H2-type" evidence="9">
    <location>
        <begin position="121"/>
        <end position="149"/>
    </location>
</feature>
<evidence type="ECO:0000256" key="7">
    <source>
        <dbReference type="PROSITE-ProRule" id="PRU00042"/>
    </source>
</evidence>
<reference evidence="10" key="1">
    <citation type="submission" date="2016-07" db="EMBL/GenBank/DDBJ databases">
        <authorList>
            <person name="Bretaudeau A."/>
        </authorList>
    </citation>
    <scope>NUCLEOTIDE SEQUENCE</scope>
    <source>
        <strain evidence="10">Rice</strain>
        <tissue evidence="10">Whole body</tissue>
    </source>
</reference>
<dbReference type="InterPro" id="IPR050888">
    <property type="entry name" value="ZnF_C2H2-type_TF"/>
</dbReference>
<feature type="compositionally biased region" description="Low complexity" evidence="8">
    <location>
        <begin position="664"/>
        <end position="676"/>
    </location>
</feature>
<dbReference type="InterPro" id="IPR013087">
    <property type="entry name" value="Znf_C2H2_type"/>
</dbReference>
<feature type="region of interest" description="Disordered" evidence="8">
    <location>
        <begin position="655"/>
        <end position="676"/>
    </location>
</feature>
<organism evidence="10">
    <name type="scientific">Spodoptera frugiperda</name>
    <name type="common">Fall armyworm</name>
    <dbReference type="NCBI Taxonomy" id="7108"/>
    <lineage>
        <taxon>Eukaryota</taxon>
        <taxon>Metazoa</taxon>
        <taxon>Ecdysozoa</taxon>
        <taxon>Arthropoda</taxon>
        <taxon>Hexapoda</taxon>
        <taxon>Insecta</taxon>
        <taxon>Pterygota</taxon>
        <taxon>Neoptera</taxon>
        <taxon>Endopterygota</taxon>
        <taxon>Lepidoptera</taxon>
        <taxon>Glossata</taxon>
        <taxon>Ditrysia</taxon>
        <taxon>Noctuoidea</taxon>
        <taxon>Noctuidae</taxon>
        <taxon>Amphipyrinae</taxon>
        <taxon>Spodoptera</taxon>
    </lineage>
</organism>
<protein>
    <submittedName>
        <fullName evidence="10">SFRICE_005722</fullName>
    </submittedName>
</protein>
<dbReference type="PROSITE" id="PS00028">
    <property type="entry name" value="ZINC_FINGER_C2H2_1"/>
    <property type="match status" value="6"/>
</dbReference>
<evidence type="ECO:0000256" key="8">
    <source>
        <dbReference type="SAM" id="MobiDB-lite"/>
    </source>
</evidence>
<evidence type="ECO:0000256" key="6">
    <source>
        <dbReference type="ARBA" id="ARBA00023242"/>
    </source>
</evidence>
<gene>
    <name evidence="10" type="ORF">SFRICE_005722</name>
</gene>
<feature type="domain" description="C2H2-type" evidence="9">
    <location>
        <begin position="170"/>
        <end position="193"/>
    </location>
</feature>
<keyword evidence="5" id="KW-0862">Zinc</keyword>
<feature type="compositionally biased region" description="Basic and acidic residues" evidence="8">
    <location>
        <begin position="531"/>
        <end position="548"/>
    </location>
</feature>
<dbReference type="PROSITE" id="PS50157">
    <property type="entry name" value="ZINC_FINGER_C2H2_2"/>
    <property type="match status" value="4"/>
</dbReference>
<dbReference type="GO" id="GO:0005634">
    <property type="term" value="C:nucleus"/>
    <property type="evidence" value="ECO:0007669"/>
    <property type="project" value="UniProtKB-SubCell"/>
</dbReference>
<feature type="compositionally biased region" description="Polar residues" evidence="8">
    <location>
        <begin position="585"/>
        <end position="594"/>
    </location>
</feature>
<evidence type="ECO:0000259" key="9">
    <source>
        <dbReference type="PROSITE" id="PS50157"/>
    </source>
</evidence>
<feature type="compositionally biased region" description="Basic and acidic residues" evidence="8">
    <location>
        <begin position="1141"/>
        <end position="1150"/>
    </location>
</feature>
<feature type="compositionally biased region" description="Polar residues" evidence="8">
    <location>
        <begin position="1151"/>
        <end position="1167"/>
    </location>
</feature>
<evidence type="ECO:0000256" key="2">
    <source>
        <dbReference type="ARBA" id="ARBA00022723"/>
    </source>
</evidence>
<feature type="region of interest" description="Disordered" evidence="8">
    <location>
        <begin position="1322"/>
        <end position="1346"/>
    </location>
</feature>
<feature type="compositionally biased region" description="Basic and acidic residues" evidence="8">
    <location>
        <begin position="950"/>
        <end position="971"/>
    </location>
</feature>
<evidence type="ECO:0000256" key="3">
    <source>
        <dbReference type="ARBA" id="ARBA00022737"/>
    </source>
</evidence>
<comment type="subcellular location">
    <subcellularLocation>
        <location evidence="1">Nucleus</location>
    </subcellularLocation>
</comment>
<sequence length="1517" mass="169850">MNTKKEFNCVFCKDTFDNKEDLQEHFRKHGDPQYKNRFEIPAKGTDQKSKEKAELVTCDVCSQVFPTISKAITHKHKVHPDHDAKYFCPWCGKLFTLKHLYNVHVRTTHGAEEESTDDKRFHCDCCNVDFFIASAMLNHNKFFHRSDTDLPDIGQSKKIKTYSQVIITLYYCPFCGEEYENKVNLFPHKETIHIYNLDSLVGQVVASATAEQGVSGSIPGSGKVILVIFRFFENFSVVARSLELCPKHMTEDHGDENQSPDEVLKCPVCEAVFYHLDAYEIHLTFHTTEDMYSIHNPVFIELLDFSLETVPPIIEKVENLNEIDNTETEDPESTMNAVGIEKFLELAMDHADDDISPVKAKKHKKHKKSKKSAITLDEFLSMNQDVFGEGLDFQGIEEVPTRVVTKQLKNNMKVTNNATTSADLDKLKKAGIVVKRKVAQKPIIKNFKVATLIPSNTTVTKPVPKLNQIREIETSSEVLNKLINQSNNQIKIVKKVNPTAATSEPKETTQSTVEETETSEEDINKMSSNDIKLDSTKTDTDSARETTNKIEPPVADTQSDANKVSESTADTDSDKKTVNRVVPDSNETSQQISKVTKLDYSPKTTNNVTHDKTENTHELDHQEIEKYHSDHSDADLDDSEHASDLDNHMEEDKAIEDDQTNNESNTTLSAPSSSLSTLKRLSHLITVKPVNQNKNNTITEPKAAKIDEINVTKTTENTNKKESSNVPADKVINKPKTEDKDPTLDALKTLSKNITIKSVATKRNIDACESESGDLFENDKNASGQLQDISANKNITIKKTKLETSEPKPDRLVNHQERRYVLGQHIAKSPTGQIPKIKVEKDNNTQPNSNAHILKRLTNITTKPIITKNKSLPANVKQINIPKKVVEPQKPEEIIEIFDIDDSEDEEENSRNQPQPPQSTPGPTKSMDALKNLSKNITVKPLNQAPSRNIKIENNIKIEKEENSSQHKLEEESNNDSNKNMQNKNMAVKNILQGISKNITIKSRNTSPSQFAKSQENSQDSKVTEEDYASDSDSNPGKVRITELDEDMELDDCDEDHPEKIEEMNETVNNPIIESPKESCSENEDDDIPDFEQDVRVNTMQKTQQTINSTVNSVCLNNLKSINKNLTIKSLSKTSMDNDDDSKTHNHSQDSQETTHAQRKQLPTKSNQIVKVFQNDNVAFNRVSKNDQNLAFSKKVSSMNTVNKEVTVKTIQTKTMIQEITTTVTKTIKTVNQTMKQEVRNSVQTNSPTQRIQGIRPAGPKNLQGVVIRHANPINKISNTVSQIKPNNAIRNFNQNVAIRSPTSINIARPNNPRMMIGRKVTNSPSPHKPIIARPSSPSTNKSVIGKPLKISPSAVIKRPVNEEVSGPFSCFKKPKESLIPVSDIPAFNNSSDGTVQYTSASQSTSSNFTSSKLLKGNSIVTAKQIKSEVNSSSQQISRLSNVSGLKITASQQRQTQVQENSESSGMKRTTLEAIQRLQKQGLLVKKPRADVHEGPEDSDHDSDHNVGHSSADEHDE</sequence>
<dbReference type="Gene3D" id="3.30.160.60">
    <property type="entry name" value="Classic Zinc Finger"/>
    <property type="match status" value="2"/>
</dbReference>
<dbReference type="PANTHER" id="PTHR24406">
    <property type="entry name" value="TRANSCRIPTIONAL REPRESSOR CTCFL-RELATED"/>
    <property type="match status" value="1"/>
</dbReference>
<feature type="compositionally biased region" description="Basic and acidic residues" evidence="8">
    <location>
        <begin position="1488"/>
        <end position="1517"/>
    </location>
</feature>
<keyword evidence="3" id="KW-0677">Repeat</keyword>
<feature type="domain" description="C2H2-type" evidence="9">
    <location>
        <begin position="86"/>
        <end position="114"/>
    </location>
</feature>
<proteinExistence type="predicted"/>
<evidence type="ECO:0000256" key="1">
    <source>
        <dbReference type="ARBA" id="ARBA00004123"/>
    </source>
</evidence>
<dbReference type="InterPro" id="IPR036236">
    <property type="entry name" value="Znf_C2H2_sf"/>
</dbReference>
<keyword evidence="6" id="KW-0539">Nucleus</keyword>
<feature type="compositionally biased region" description="Polar residues" evidence="8">
    <location>
        <begin position="1003"/>
        <end position="1021"/>
    </location>
</feature>
<feature type="region of interest" description="Disordered" evidence="8">
    <location>
        <begin position="901"/>
        <end position="981"/>
    </location>
</feature>
<feature type="region of interest" description="Disordered" evidence="8">
    <location>
        <begin position="1003"/>
        <end position="1039"/>
    </location>
</feature>
<dbReference type="SMART" id="SM00355">
    <property type="entry name" value="ZnF_C2H2"/>
    <property type="match status" value="6"/>
</dbReference>
<dbReference type="GO" id="GO:0008270">
    <property type="term" value="F:zinc ion binding"/>
    <property type="evidence" value="ECO:0007669"/>
    <property type="project" value="UniProtKB-KW"/>
</dbReference>
<feature type="compositionally biased region" description="Polar residues" evidence="8">
    <location>
        <begin position="556"/>
        <end position="570"/>
    </location>
</feature>
<feature type="compositionally biased region" description="Polar residues" evidence="8">
    <location>
        <begin position="1449"/>
        <end position="1468"/>
    </location>
</feature>
<evidence type="ECO:0000313" key="10">
    <source>
        <dbReference type="EMBL" id="SOQ40266.1"/>
    </source>
</evidence>
<feature type="domain" description="C2H2-type" evidence="9">
    <location>
        <begin position="7"/>
        <end position="34"/>
    </location>
</feature>
<keyword evidence="4 7" id="KW-0863">Zinc-finger</keyword>